<protein>
    <submittedName>
        <fullName evidence="1">Uncharacterized protein</fullName>
    </submittedName>
</protein>
<evidence type="ECO:0000313" key="2">
    <source>
        <dbReference type="Proteomes" id="UP001358586"/>
    </source>
</evidence>
<comment type="caution">
    <text evidence="1">The sequence shown here is derived from an EMBL/GenBank/DDBJ whole genome shotgun (WGS) entry which is preliminary data.</text>
</comment>
<evidence type="ECO:0000313" key="1">
    <source>
        <dbReference type="EMBL" id="KAK5845510.1"/>
    </source>
</evidence>
<dbReference type="Proteomes" id="UP001358586">
    <property type="component" value="Chromosome 1"/>
</dbReference>
<dbReference type="EMBL" id="JARKNE010000001">
    <property type="protein sequence ID" value="KAK5845510.1"/>
    <property type="molecule type" value="Genomic_DNA"/>
</dbReference>
<accession>A0ABR0R1Z5</accession>
<reference evidence="1 2" key="1">
    <citation type="submission" date="2023-03" db="EMBL/GenBank/DDBJ databases">
        <title>WGS of Gossypium arboreum.</title>
        <authorList>
            <person name="Yu D."/>
        </authorList>
    </citation>
    <scope>NUCLEOTIDE SEQUENCE [LARGE SCALE GENOMIC DNA]</scope>
    <source>
        <tissue evidence="1">Leaf</tissue>
    </source>
</reference>
<gene>
    <name evidence="1" type="ORF">PVK06_001701</name>
</gene>
<dbReference type="PANTHER" id="PTHR33116">
    <property type="entry name" value="REVERSE TRANSCRIPTASE ZINC-BINDING DOMAIN-CONTAINING PROTEIN-RELATED-RELATED"/>
    <property type="match status" value="1"/>
</dbReference>
<organism evidence="1 2">
    <name type="scientific">Gossypium arboreum</name>
    <name type="common">Tree cotton</name>
    <name type="synonym">Gossypium nanking</name>
    <dbReference type="NCBI Taxonomy" id="29729"/>
    <lineage>
        <taxon>Eukaryota</taxon>
        <taxon>Viridiplantae</taxon>
        <taxon>Streptophyta</taxon>
        <taxon>Embryophyta</taxon>
        <taxon>Tracheophyta</taxon>
        <taxon>Spermatophyta</taxon>
        <taxon>Magnoliopsida</taxon>
        <taxon>eudicotyledons</taxon>
        <taxon>Gunneridae</taxon>
        <taxon>Pentapetalae</taxon>
        <taxon>rosids</taxon>
        <taxon>malvids</taxon>
        <taxon>Malvales</taxon>
        <taxon>Malvaceae</taxon>
        <taxon>Malvoideae</taxon>
        <taxon>Gossypium</taxon>
    </lineage>
</organism>
<sequence>MSESTGITKDVFSFIKDQVSKRLRNRKSKFRSRVGREVVIKTIAQAVPIVCTSVFQTLLSLYVEIQKMMNSFWWGSSSNNGGLFTRQTEKLCVPKKLDGLGFHNLHGPNPAMPWKQG</sequence>
<keyword evidence="2" id="KW-1185">Reference proteome</keyword>
<dbReference type="PANTHER" id="PTHR33116:SF86">
    <property type="entry name" value="REVERSE TRANSCRIPTASE DOMAIN-CONTAINING PROTEIN"/>
    <property type="match status" value="1"/>
</dbReference>
<name>A0ABR0R1Z5_GOSAR</name>
<proteinExistence type="predicted"/>